<name>A0A914YSE1_9BILA</name>
<feature type="compositionally biased region" description="Acidic residues" evidence="1">
    <location>
        <begin position="84"/>
        <end position="93"/>
    </location>
</feature>
<feature type="region of interest" description="Disordered" evidence="1">
    <location>
        <begin position="44"/>
        <end position="196"/>
    </location>
</feature>
<feature type="compositionally biased region" description="Basic and acidic residues" evidence="1">
    <location>
        <begin position="44"/>
        <end position="64"/>
    </location>
</feature>
<feature type="compositionally biased region" description="Basic and acidic residues" evidence="1">
    <location>
        <begin position="148"/>
        <end position="157"/>
    </location>
</feature>
<protein>
    <submittedName>
        <fullName evidence="3">Uncharacterized protein</fullName>
    </submittedName>
</protein>
<evidence type="ECO:0000313" key="3">
    <source>
        <dbReference type="WBParaSite" id="PSU_v2.g3084.t1"/>
    </source>
</evidence>
<feature type="compositionally biased region" description="Acidic residues" evidence="1">
    <location>
        <begin position="118"/>
        <end position="127"/>
    </location>
</feature>
<dbReference type="Proteomes" id="UP000887577">
    <property type="component" value="Unplaced"/>
</dbReference>
<keyword evidence="2" id="KW-1185">Reference proteome</keyword>
<evidence type="ECO:0000313" key="2">
    <source>
        <dbReference type="Proteomes" id="UP000887577"/>
    </source>
</evidence>
<feature type="compositionally biased region" description="Low complexity" evidence="1">
    <location>
        <begin position="97"/>
        <end position="112"/>
    </location>
</feature>
<sequence length="196" mass="21630">MAKRTAEAETTAAGIPDEPKEKAAKLDSINIEDEETPLLDVDVEAIKHGETEKAEEELNNKVEVEVLEEADENDAKENGGGEEPIIDEPEDDEGHQHQQQPQQHHNNNNNVQHLHEEGEVEEEEEEEITKNDEDNEKSSPPPIILPEDVVKDVEFKVPHLPPAKIPHDSATTVVSTKESAATSDATKDSEENGSTN</sequence>
<organism evidence="2 3">
    <name type="scientific">Panagrolaimus superbus</name>
    <dbReference type="NCBI Taxonomy" id="310955"/>
    <lineage>
        <taxon>Eukaryota</taxon>
        <taxon>Metazoa</taxon>
        <taxon>Ecdysozoa</taxon>
        <taxon>Nematoda</taxon>
        <taxon>Chromadorea</taxon>
        <taxon>Rhabditida</taxon>
        <taxon>Tylenchina</taxon>
        <taxon>Panagrolaimomorpha</taxon>
        <taxon>Panagrolaimoidea</taxon>
        <taxon>Panagrolaimidae</taxon>
        <taxon>Panagrolaimus</taxon>
    </lineage>
</organism>
<feature type="region of interest" description="Disordered" evidence="1">
    <location>
        <begin position="1"/>
        <end position="23"/>
    </location>
</feature>
<dbReference type="WBParaSite" id="PSU_v2.g3084.t1">
    <property type="protein sequence ID" value="PSU_v2.g3084.t1"/>
    <property type="gene ID" value="PSU_v2.g3084"/>
</dbReference>
<dbReference type="AlphaFoldDB" id="A0A914YSE1"/>
<evidence type="ECO:0000256" key="1">
    <source>
        <dbReference type="SAM" id="MobiDB-lite"/>
    </source>
</evidence>
<feature type="compositionally biased region" description="Polar residues" evidence="1">
    <location>
        <begin position="169"/>
        <end position="184"/>
    </location>
</feature>
<accession>A0A914YSE1</accession>
<proteinExistence type="predicted"/>
<reference evidence="3" key="1">
    <citation type="submission" date="2022-11" db="UniProtKB">
        <authorList>
            <consortium name="WormBaseParasite"/>
        </authorList>
    </citation>
    <scope>IDENTIFICATION</scope>
</reference>